<evidence type="ECO:0000259" key="1">
    <source>
        <dbReference type="Pfam" id="PF00534"/>
    </source>
</evidence>
<gene>
    <name evidence="2" type="ORF">E5672_10700</name>
</gene>
<protein>
    <submittedName>
        <fullName evidence="2">Glycosyltransferase family 4 protein</fullName>
    </submittedName>
</protein>
<dbReference type="Pfam" id="PF00534">
    <property type="entry name" value="Glycos_transf_1"/>
    <property type="match status" value="1"/>
</dbReference>
<dbReference type="SUPFAM" id="SSF53756">
    <property type="entry name" value="UDP-Glycosyltransferase/glycogen phosphorylase"/>
    <property type="match status" value="1"/>
</dbReference>
<feature type="domain" description="Glycosyl transferase family 1" evidence="1">
    <location>
        <begin position="200"/>
        <end position="293"/>
    </location>
</feature>
<comment type="caution">
    <text evidence="2">The sequence shown here is derived from an EMBL/GenBank/DDBJ whole genome shotgun (WGS) entry which is preliminary data.</text>
</comment>
<dbReference type="InterPro" id="IPR001296">
    <property type="entry name" value="Glyco_trans_1"/>
</dbReference>
<keyword evidence="3" id="KW-1185">Reference proteome</keyword>
<dbReference type="OrthoDB" id="654660at2"/>
<dbReference type="AlphaFoldDB" id="A0A4U0ZGB2"/>
<keyword evidence="2" id="KW-0808">Transferase</keyword>
<organism evidence="2 3">
    <name type="scientific">Alteromonas portus</name>
    <dbReference type="NCBI Taxonomy" id="2565549"/>
    <lineage>
        <taxon>Bacteria</taxon>
        <taxon>Pseudomonadati</taxon>
        <taxon>Pseudomonadota</taxon>
        <taxon>Gammaproteobacteria</taxon>
        <taxon>Alteromonadales</taxon>
        <taxon>Alteromonadaceae</taxon>
        <taxon>Alteromonas/Salinimonas group</taxon>
        <taxon>Alteromonas</taxon>
    </lineage>
</organism>
<dbReference type="EMBL" id="SWCO01000005">
    <property type="protein sequence ID" value="TKB03498.1"/>
    <property type="molecule type" value="Genomic_DNA"/>
</dbReference>
<dbReference type="RefSeq" id="WP_136782189.1">
    <property type="nucleotide sequence ID" value="NZ_SWCO01000005.1"/>
</dbReference>
<dbReference type="Gene3D" id="3.40.50.2000">
    <property type="entry name" value="Glycogen Phosphorylase B"/>
    <property type="match status" value="1"/>
</dbReference>
<accession>A0A4U0ZGB2</accession>
<proteinExistence type="predicted"/>
<dbReference type="GO" id="GO:0016757">
    <property type="term" value="F:glycosyltransferase activity"/>
    <property type="evidence" value="ECO:0007669"/>
    <property type="project" value="InterPro"/>
</dbReference>
<evidence type="ECO:0000313" key="2">
    <source>
        <dbReference type="EMBL" id="TKB03498.1"/>
    </source>
</evidence>
<reference evidence="2 3" key="1">
    <citation type="submission" date="2019-04" db="EMBL/GenBank/DDBJ databases">
        <title>Alteromonas portus sp. nov., an alginate lyase-excreting marine bacterium.</title>
        <authorList>
            <person name="Huang H."/>
            <person name="Mo K."/>
            <person name="Bao S."/>
        </authorList>
    </citation>
    <scope>NUCLEOTIDE SEQUENCE [LARGE SCALE GENOMIC DNA]</scope>
    <source>
        <strain evidence="2 3">HB161718</strain>
    </source>
</reference>
<sequence length="334" mass="37481">MASLKVHLNIFLPVASKGLLNDAEILSSAWCSCLPNTTVHIVSKNKGIAFAFFQLIGIVFRKFTFRKQIAFHLEEVQSGLKRFNDLNIFIPNQEWLRSLSAAEMAKSDVITLVKSKYALAKVKSIASEIYYLGFSSRDINLPNVKPDYGKFLHVGGKSPQKGTLAVLECWAKHPEWPQLTVISSLPEATEFSEHNNIRLITNFITDKELVHIANTHGIHLCPSKAEGFGHTIVEGLSTSAIVLTTNNGVMAELVTDEGCLIKASAKEQRYFSDLYEISESDLEEKIEDILQTDIRQLKIRGEESRERYIEINARFRDSVSKIVSNVALQKVIKD</sequence>
<dbReference type="Proteomes" id="UP000305471">
    <property type="component" value="Unassembled WGS sequence"/>
</dbReference>
<evidence type="ECO:0000313" key="3">
    <source>
        <dbReference type="Proteomes" id="UP000305471"/>
    </source>
</evidence>
<name>A0A4U0ZGB2_9ALTE</name>